<evidence type="ECO:0000313" key="3">
    <source>
        <dbReference type="Proteomes" id="UP001196413"/>
    </source>
</evidence>
<feature type="non-terminal residue" evidence="2">
    <location>
        <position position="1"/>
    </location>
</feature>
<comment type="caution">
    <text evidence="2">The sequence shown here is derived from an EMBL/GenBank/DDBJ whole genome shotgun (WGS) entry which is preliminary data.</text>
</comment>
<sequence>MHTSRGIPLECATVRQLYSPAAVRRDIDFFSFVHKHAIPVFETEEIKQVNRTVSLPILQRELEVDSNTTFMRSPSTYNDGTPRIVFSDDDEELN</sequence>
<name>A0AAD5QMF6_PARTN</name>
<evidence type="ECO:0000313" key="2">
    <source>
        <dbReference type="EMBL" id="KAJ1354445.1"/>
    </source>
</evidence>
<gene>
    <name evidence="2" type="ORF">KIN20_011382</name>
</gene>
<accession>A0AAD5QMF6</accession>
<feature type="region of interest" description="Disordered" evidence="1">
    <location>
        <begin position="71"/>
        <end position="94"/>
    </location>
</feature>
<organism evidence="2 3">
    <name type="scientific">Parelaphostrongylus tenuis</name>
    <name type="common">Meningeal worm</name>
    <dbReference type="NCBI Taxonomy" id="148309"/>
    <lineage>
        <taxon>Eukaryota</taxon>
        <taxon>Metazoa</taxon>
        <taxon>Ecdysozoa</taxon>
        <taxon>Nematoda</taxon>
        <taxon>Chromadorea</taxon>
        <taxon>Rhabditida</taxon>
        <taxon>Rhabditina</taxon>
        <taxon>Rhabditomorpha</taxon>
        <taxon>Strongyloidea</taxon>
        <taxon>Metastrongylidae</taxon>
        <taxon>Parelaphostrongylus</taxon>
    </lineage>
</organism>
<evidence type="ECO:0000256" key="1">
    <source>
        <dbReference type="SAM" id="MobiDB-lite"/>
    </source>
</evidence>
<dbReference type="AlphaFoldDB" id="A0AAD5QMF6"/>
<dbReference type="Proteomes" id="UP001196413">
    <property type="component" value="Unassembled WGS sequence"/>
</dbReference>
<protein>
    <submittedName>
        <fullName evidence="2">Uncharacterized protein</fullName>
    </submittedName>
</protein>
<reference evidence="2" key="1">
    <citation type="submission" date="2021-06" db="EMBL/GenBank/DDBJ databases">
        <title>Parelaphostrongylus tenuis whole genome reference sequence.</title>
        <authorList>
            <person name="Garwood T.J."/>
            <person name="Larsen P.A."/>
            <person name="Fountain-Jones N.M."/>
            <person name="Garbe J.R."/>
            <person name="Macchietto M.G."/>
            <person name="Kania S.A."/>
            <person name="Gerhold R.W."/>
            <person name="Richards J.E."/>
            <person name="Wolf T.M."/>
        </authorList>
    </citation>
    <scope>NUCLEOTIDE SEQUENCE</scope>
    <source>
        <strain evidence="2">MNPRO001-30</strain>
        <tissue evidence="2">Meninges</tissue>
    </source>
</reference>
<proteinExistence type="predicted"/>
<dbReference type="EMBL" id="JAHQIW010002087">
    <property type="protein sequence ID" value="KAJ1354445.1"/>
    <property type="molecule type" value="Genomic_DNA"/>
</dbReference>
<keyword evidence="3" id="KW-1185">Reference proteome</keyword>